<organism evidence="1 2">
    <name type="scientific">Rotaria sordida</name>
    <dbReference type="NCBI Taxonomy" id="392033"/>
    <lineage>
        <taxon>Eukaryota</taxon>
        <taxon>Metazoa</taxon>
        <taxon>Spiralia</taxon>
        <taxon>Gnathifera</taxon>
        <taxon>Rotifera</taxon>
        <taxon>Eurotatoria</taxon>
        <taxon>Bdelloidea</taxon>
        <taxon>Philodinida</taxon>
        <taxon>Philodinidae</taxon>
        <taxon>Rotaria</taxon>
    </lineage>
</organism>
<accession>A0A815N8R6</accession>
<name>A0A815N8R6_9BILA</name>
<sequence length="344" mass="41101">MKILNFVRTSSITDEKLDRFCTYILPRKHNYIRKLILDTTYMERILLAGNYPNVSYLELFNFKQEIILHNFTENSVFRHIFQHQITDLILHNNDEFIFVVTLLRRMTHLEKLTLYLRILKRHIFDADTSPYVDGTYLQNEILVHMSQLHTFKFYISTETRINYSIFRISGDDIRQTFTNIKYGQTACIIDDFGEFGTTCHVYSLPFTFTRLEKITTHFPFTVFDTVTHLSVRDFVPFEHEFFMRISQAFPLLKCFSINNWQMQYRNCNDNSSYSVIEFTHLISLNMVTRLPRLTQLKVNYYDLKSVTMNFTRDETSHNCSKVNRLIVGKSITFSKDFHQYFPLL</sequence>
<gene>
    <name evidence="1" type="ORF">ZHD862_LOCUS34164</name>
</gene>
<evidence type="ECO:0000313" key="2">
    <source>
        <dbReference type="Proteomes" id="UP000663864"/>
    </source>
</evidence>
<dbReference type="Proteomes" id="UP000663864">
    <property type="component" value="Unassembled WGS sequence"/>
</dbReference>
<reference evidence="1" key="1">
    <citation type="submission" date="2021-02" db="EMBL/GenBank/DDBJ databases">
        <authorList>
            <person name="Nowell W R."/>
        </authorList>
    </citation>
    <scope>NUCLEOTIDE SEQUENCE</scope>
</reference>
<dbReference type="EMBL" id="CAJNOT010004307">
    <property type="protein sequence ID" value="CAF1426302.1"/>
    <property type="molecule type" value="Genomic_DNA"/>
</dbReference>
<evidence type="ECO:0000313" key="1">
    <source>
        <dbReference type="EMBL" id="CAF1426302.1"/>
    </source>
</evidence>
<dbReference type="AlphaFoldDB" id="A0A815N8R6"/>
<proteinExistence type="predicted"/>
<comment type="caution">
    <text evidence="1">The sequence shown here is derived from an EMBL/GenBank/DDBJ whole genome shotgun (WGS) entry which is preliminary data.</text>
</comment>
<protein>
    <submittedName>
        <fullName evidence="1">Uncharacterized protein</fullName>
    </submittedName>
</protein>